<gene>
    <name evidence="9 10" type="primary">LOC108569636</name>
</gene>
<reference evidence="9 10" key="1">
    <citation type="submission" date="2025-05" db="UniProtKB">
        <authorList>
            <consortium name="RefSeq"/>
        </authorList>
    </citation>
    <scope>IDENTIFICATION</scope>
    <source>
        <tissue evidence="9 10">Whole Larva</tissue>
    </source>
</reference>
<dbReference type="InterPro" id="IPR003663">
    <property type="entry name" value="Sugar/inositol_transpt"/>
</dbReference>
<keyword evidence="2 6" id="KW-0812">Transmembrane</keyword>
<feature type="domain" description="Major facilitator superfamily (MFS) profile" evidence="7">
    <location>
        <begin position="42"/>
        <end position="473"/>
    </location>
</feature>
<dbReference type="InterPro" id="IPR005828">
    <property type="entry name" value="MFS_sugar_transport-like"/>
</dbReference>
<evidence type="ECO:0000256" key="2">
    <source>
        <dbReference type="ARBA" id="ARBA00022692"/>
    </source>
</evidence>
<dbReference type="InterPro" id="IPR050549">
    <property type="entry name" value="MFS_Trehalose_Transporter"/>
</dbReference>
<dbReference type="RefSeq" id="XP_017786756.1">
    <property type="nucleotide sequence ID" value="XM_017931267.1"/>
</dbReference>
<dbReference type="Gene3D" id="1.20.1250.20">
    <property type="entry name" value="MFS general substrate transporter like domains"/>
    <property type="match status" value="1"/>
</dbReference>
<dbReference type="GeneID" id="108569636"/>
<keyword evidence="4 6" id="KW-0472">Membrane</keyword>
<dbReference type="InterPro" id="IPR020846">
    <property type="entry name" value="MFS_dom"/>
</dbReference>
<feature type="transmembrane region" description="Helical" evidence="6">
    <location>
        <begin position="45"/>
        <end position="66"/>
    </location>
</feature>
<feature type="transmembrane region" description="Helical" evidence="6">
    <location>
        <begin position="140"/>
        <end position="160"/>
    </location>
</feature>
<dbReference type="PROSITE" id="PS00217">
    <property type="entry name" value="SUGAR_TRANSPORT_2"/>
    <property type="match status" value="1"/>
</dbReference>
<dbReference type="PANTHER" id="PTHR48021:SF68">
    <property type="entry name" value="MAJOR FACILITATOR SUPERFAMILY (MFS) PROFILE DOMAIN-CONTAINING PROTEIN"/>
    <property type="match status" value="1"/>
</dbReference>
<evidence type="ECO:0000256" key="5">
    <source>
        <dbReference type="ARBA" id="ARBA00023180"/>
    </source>
</evidence>
<dbReference type="Pfam" id="PF00083">
    <property type="entry name" value="Sugar_tr"/>
    <property type="match status" value="1"/>
</dbReference>
<name>A0ABM1NIV5_NICVS</name>
<dbReference type="PRINTS" id="PR00171">
    <property type="entry name" value="SUGRTRNSPORT"/>
</dbReference>
<dbReference type="PROSITE" id="PS00216">
    <property type="entry name" value="SUGAR_TRANSPORT_1"/>
    <property type="match status" value="1"/>
</dbReference>
<evidence type="ECO:0000313" key="9">
    <source>
        <dbReference type="RefSeq" id="XP_017786755.1"/>
    </source>
</evidence>
<dbReference type="InterPro" id="IPR005829">
    <property type="entry name" value="Sugar_transporter_CS"/>
</dbReference>
<dbReference type="RefSeq" id="XP_017786755.1">
    <property type="nucleotide sequence ID" value="XM_017931266.1"/>
</dbReference>
<keyword evidence="8" id="KW-1185">Reference proteome</keyword>
<protein>
    <submittedName>
        <fullName evidence="9 10">Facilitated trehalose transporter Tret1-2 homolog</fullName>
    </submittedName>
</protein>
<dbReference type="PANTHER" id="PTHR48021">
    <property type="match status" value="1"/>
</dbReference>
<evidence type="ECO:0000256" key="3">
    <source>
        <dbReference type="ARBA" id="ARBA00022989"/>
    </source>
</evidence>
<evidence type="ECO:0000256" key="1">
    <source>
        <dbReference type="ARBA" id="ARBA00004141"/>
    </source>
</evidence>
<feature type="transmembrane region" description="Helical" evidence="6">
    <location>
        <begin position="86"/>
        <end position="105"/>
    </location>
</feature>
<feature type="transmembrane region" description="Helical" evidence="6">
    <location>
        <begin position="284"/>
        <end position="308"/>
    </location>
</feature>
<organism evidence="8 9">
    <name type="scientific">Nicrophorus vespilloides</name>
    <name type="common">Boreal carrion beetle</name>
    <dbReference type="NCBI Taxonomy" id="110193"/>
    <lineage>
        <taxon>Eukaryota</taxon>
        <taxon>Metazoa</taxon>
        <taxon>Ecdysozoa</taxon>
        <taxon>Arthropoda</taxon>
        <taxon>Hexapoda</taxon>
        <taxon>Insecta</taxon>
        <taxon>Pterygota</taxon>
        <taxon>Neoptera</taxon>
        <taxon>Endopterygota</taxon>
        <taxon>Coleoptera</taxon>
        <taxon>Polyphaga</taxon>
        <taxon>Staphyliniformia</taxon>
        <taxon>Silphidae</taxon>
        <taxon>Nicrophorinae</taxon>
        <taxon>Nicrophorus</taxon>
    </lineage>
</organism>
<dbReference type="InterPro" id="IPR036259">
    <property type="entry name" value="MFS_trans_sf"/>
</dbReference>
<evidence type="ECO:0000256" key="4">
    <source>
        <dbReference type="ARBA" id="ARBA00023136"/>
    </source>
</evidence>
<evidence type="ECO:0000259" key="7">
    <source>
        <dbReference type="PROSITE" id="PS50850"/>
    </source>
</evidence>
<feature type="transmembrane region" description="Helical" evidence="6">
    <location>
        <begin position="197"/>
        <end position="218"/>
    </location>
</feature>
<comment type="subcellular location">
    <subcellularLocation>
        <location evidence="1">Membrane</location>
        <topology evidence="1">Multi-pass membrane protein</topology>
    </subcellularLocation>
</comment>
<feature type="transmembrane region" description="Helical" evidence="6">
    <location>
        <begin position="349"/>
        <end position="370"/>
    </location>
</feature>
<feature type="transmembrane region" description="Helical" evidence="6">
    <location>
        <begin position="320"/>
        <end position="340"/>
    </location>
</feature>
<evidence type="ECO:0000256" key="6">
    <source>
        <dbReference type="SAM" id="Phobius"/>
    </source>
</evidence>
<evidence type="ECO:0000313" key="10">
    <source>
        <dbReference type="RefSeq" id="XP_017786756.1"/>
    </source>
</evidence>
<dbReference type="SUPFAM" id="SSF103473">
    <property type="entry name" value="MFS general substrate transporter"/>
    <property type="match status" value="1"/>
</dbReference>
<keyword evidence="5" id="KW-0325">Glycoprotein</keyword>
<dbReference type="Proteomes" id="UP000695000">
    <property type="component" value="Unplaced"/>
</dbReference>
<sequence>MLNDKKIQIVPSNPSLNVDKSKEAFGSLLDDIQETTFKPLYRQTIGSLGPILLTICGGMVSGYSAILLPQLEYKDSPIKATKNEESWIASLAPLPMAAGCIFGGWMMDRFGRKKSNILGTIFLTIGWVFIYQATSVEYIMVGRLITGFFIGTTGPSSTIYIGEICEPRYRGIFLATIALGVALGLFIAHILGTFLAWQVTALIMAACPIAAFIFIIISPESHIWYANRNDYKRAMEAFFWLRGNNEASRHELSIIFESRTKDTKKRSWKELLAECSKPQFYKPLMILSVFFTTVQFAGQNAVVFYSVTIMQKTVTTLDKYAAMLIVDFIRVCISICACVLTKKFKVRPLTIVSGIGTFTSLFGLALFVYLSELYPENKTFSVMPLVMLISYIVCISTGIVPLPWALCGELFAQATKGIGGGISTTINFLTFFAVVKTSPDMFDTLGTAGTFGTYGVFAFTGTVILYFVLPETKNKTLKEIEAHFTKVKKPILNKPT</sequence>
<feature type="transmembrane region" description="Helical" evidence="6">
    <location>
        <begin position="418"/>
        <end position="435"/>
    </location>
</feature>
<feature type="transmembrane region" description="Helical" evidence="6">
    <location>
        <begin position="172"/>
        <end position="191"/>
    </location>
</feature>
<keyword evidence="3 6" id="KW-1133">Transmembrane helix</keyword>
<feature type="transmembrane region" description="Helical" evidence="6">
    <location>
        <begin position="447"/>
        <end position="469"/>
    </location>
</feature>
<proteinExistence type="predicted"/>
<feature type="transmembrane region" description="Helical" evidence="6">
    <location>
        <begin position="117"/>
        <end position="134"/>
    </location>
</feature>
<dbReference type="PROSITE" id="PS50850">
    <property type="entry name" value="MFS"/>
    <property type="match status" value="1"/>
</dbReference>
<feature type="transmembrane region" description="Helical" evidence="6">
    <location>
        <begin position="382"/>
        <end position="406"/>
    </location>
</feature>
<accession>A0ABM1NIV5</accession>
<evidence type="ECO:0000313" key="8">
    <source>
        <dbReference type="Proteomes" id="UP000695000"/>
    </source>
</evidence>